<feature type="signal peptide" evidence="1">
    <location>
        <begin position="1"/>
        <end position="15"/>
    </location>
</feature>
<proteinExistence type="predicted"/>
<gene>
    <name evidence="2" type="ORF">SO694_00092072</name>
</gene>
<sequence>MRLLVAFVVVVLSSAFVVDDLNPDNYVPITSHNKAILKAVIRFMVDGDENEVLDNTWRKLSREMKKKWQLLIGTVWCGGKGQPICEYMGITGTTIAWGDPWDLKPLPERFEGRAGYKYVRALIDEEIQPFCATEHEEWCSDEMLEYKKVLEGKSDEELDKLIAFQTTDVQLMSKVYNSEYQGKQNDLLRKEEALGQAYQDLVIPARAQLALMKEILEVKSERSAAI</sequence>
<dbReference type="EMBL" id="JBBJCI010000256">
    <property type="protein sequence ID" value="KAK7236834.1"/>
    <property type="molecule type" value="Genomic_DNA"/>
</dbReference>
<evidence type="ECO:0000313" key="3">
    <source>
        <dbReference type="Proteomes" id="UP001363151"/>
    </source>
</evidence>
<organism evidence="2 3">
    <name type="scientific">Aureococcus anophagefferens</name>
    <name type="common">Harmful bloom alga</name>
    <dbReference type="NCBI Taxonomy" id="44056"/>
    <lineage>
        <taxon>Eukaryota</taxon>
        <taxon>Sar</taxon>
        <taxon>Stramenopiles</taxon>
        <taxon>Ochrophyta</taxon>
        <taxon>Pelagophyceae</taxon>
        <taxon>Pelagomonadales</taxon>
        <taxon>Pelagomonadaceae</taxon>
        <taxon>Aureococcus</taxon>
    </lineage>
</organism>
<keyword evidence="3" id="KW-1185">Reference proteome</keyword>
<keyword evidence="1" id="KW-0732">Signal</keyword>
<reference evidence="2 3" key="1">
    <citation type="submission" date="2024-03" db="EMBL/GenBank/DDBJ databases">
        <title>Aureococcus anophagefferens CCMP1851 and Kratosvirus quantuckense: Draft genome of a second virus-susceptible host strain in the model system.</title>
        <authorList>
            <person name="Chase E."/>
            <person name="Truchon A.R."/>
            <person name="Schepens W."/>
            <person name="Wilhelm S.W."/>
        </authorList>
    </citation>
    <scope>NUCLEOTIDE SEQUENCE [LARGE SCALE GENOMIC DNA]</scope>
    <source>
        <strain evidence="2 3">CCMP1851</strain>
    </source>
</reference>
<dbReference type="Proteomes" id="UP001363151">
    <property type="component" value="Unassembled WGS sequence"/>
</dbReference>
<evidence type="ECO:0000256" key="1">
    <source>
        <dbReference type="SAM" id="SignalP"/>
    </source>
</evidence>
<name>A0ABR1FRU7_AURAN</name>
<feature type="chain" id="PRO_5046146086" evidence="1">
    <location>
        <begin position="16"/>
        <end position="226"/>
    </location>
</feature>
<comment type="caution">
    <text evidence="2">The sequence shown here is derived from an EMBL/GenBank/DDBJ whole genome shotgun (WGS) entry which is preliminary data.</text>
</comment>
<accession>A0ABR1FRU7</accession>
<protein>
    <submittedName>
        <fullName evidence="2">Uncharacterized protein</fullName>
    </submittedName>
</protein>
<evidence type="ECO:0000313" key="2">
    <source>
        <dbReference type="EMBL" id="KAK7236834.1"/>
    </source>
</evidence>